<evidence type="ECO:0000313" key="12">
    <source>
        <dbReference type="EMBL" id="MBB5143311.1"/>
    </source>
</evidence>
<organism evidence="12 13">
    <name type="scientific">Desulfovibrio intestinalis</name>
    <dbReference type="NCBI Taxonomy" id="58621"/>
    <lineage>
        <taxon>Bacteria</taxon>
        <taxon>Pseudomonadati</taxon>
        <taxon>Thermodesulfobacteriota</taxon>
        <taxon>Desulfovibrionia</taxon>
        <taxon>Desulfovibrionales</taxon>
        <taxon>Desulfovibrionaceae</taxon>
        <taxon>Desulfovibrio</taxon>
    </lineage>
</organism>
<dbReference type="Proteomes" id="UP000539075">
    <property type="component" value="Unassembled WGS sequence"/>
</dbReference>
<dbReference type="CDD" id="cd06261">
    <property type="entry name" value="TM_PBP2"/>
    <property type="match status" value="1"/>
</dbReference>
<dbReference type="PANTHER" id="PTHR30425">
    <property type="entry name" value="PHOSPHATE TRANSPORT SYSTEM PERMEASE PROTEIN PST"/>
    <property type="match status" value="1"/>
</dbReference>
<feature type="transmembrane region" description="Helical" evidence="9">
    <location>
        <begin position="278"/>
        <end position="300"/>
    </location>
</feature>
<evidence type="ECO:0000256" key="4">
    <source>
        <dbReference type="ARBA" id="ARBA00022475"/>
    </source>
</evidence>
<feature type="domain" description="ABC transmembrane type-1" evidence="11">
    <location>
        <begin position="88"/>
        <end position="300"/>
    </location>
</feature>
<dbReference type="InterPro" id="IPR000515">
    <property type="entry name" value="MetI-like"/>
</dbReference>
<keyword evidence="3 9" id="KW-0813">Transport</keyword>
<evidence type="ECO:0000256" key="8">
    <source>
        <dbReference type="ARBA" id="ARBA00023136"/>
    </source>
</evidence>
<feature type="transmembrane region" description="Helical" evidence="9">
    <location>
        <begin position="163"/>
        <end position="189"/>
    </location>
</feature>
<evidence type="ECO:0000313" key="13">
    <source>
        <dbReference type="Proteomes" id="UP000539075"/>
    </source>
</evidence>
<evidence type="ECO:0000259" key="11">
    <source>
        <dbReference type="PROSITE" id="PS50928"/>
    </source>
</evidence>
<keyword evidence="5" id="KW-0592">Phosphate transport</keyword>
<accession>A0A7W8C121</accession>
<evidence type="ECO:0000256" key="2">
    <source>
        <dbReference type="ARBA" id="ARBA00007069"/>
    </source>
</evidence>
<keyword evidence="8 9" id="KW-0472">Membrane</keyword>
<feature type="region of interest" description="Disordered" evidence="10">
    <location>
        <begin position="1"/>
        <end position="26"/>
    </location>
</feature>
<dbReference type="GO" id="GO:0005886">
    <property type="term" value="C:plasma membrane"/>
    <property type="evidence" value="ECO:0007669"/>
    <property type="project" value="UniProtKB-SubCell"/>
</dbReference>
<evidence type="ECO:0000256" key="6">
    <source>
        <dbReference type="ARBA" id="ARBA00022692"/>
    </source>
</evidence>
<dbReference type="GO" id="GO:0055085">
    <property type="term" value="P:transmembrane transport"/>
    <property type="evidence" value="ECO:0007669"/>
    <property type="project" value="InterPro"/>
</dbReference>
<evidence type="ECO:0000256" key="1">
    <source>
        <dbReference type="ARBA" id="ARBA00004651"/>
    </source>
</evidence>
<evidence type="ECO:0000256" key="9">
    <source>
        <dbReference type="RuleBase" id="RU363032"/>
    </source>
</evidence>
<dbReference type="AlphaFoldDB" id="A0A7W8C121"/>
<keyword evidence="4" id="KW-1003">Cell membrane</keyword>
<sequence>MSKSRKPAVCQAGSASALPPAGPQTADHTDSPGWVLRLSAWLAVLAVILLFVMIVAAALPAIQISGPGSPLDWVWQPGQGRYGILPMCVGSLALAALALLLGWPLAVGLSCWLLTEENFKFLPLVRFISGLVRFMTTVPTVVYGFAAVFLLTPFARATLGGTGMCLAAAALMLVLLVLPTMTLILMAGLRPRLERLCPWGLALGFSRFDLMRFFVLPRSGRNLASAAVLGFGRAVGDTLIPLMLAGNATQVPGGLSESMRSLTAHMALVTANEVGGAAYNSLFVAGLVLLAVNTAASLALRRLVRREAPAGSSAKQAATA</sequence>
<dbReference type="PROSITE" id="PS50928">
    <property type="entry name" value="ABC_TM1"/>
    <property type="match status" value="1"/>
</dbReference>
<evidence type="ECO:0000256" key="3">
    <source>
        <dbReference type="ARBA" id="ARBA00022448"/>
    </source>
</evidence>
<reference evidence="12 13" key="1">
    <citation type="submission" date="2020-08" db="EMBL/GenBank/DDBJ databases">
        <title>Genomic Encyclopedia of Type Strains, Phase IV (KMG-IV): sequencing the most valuable type-strain genomes for metagenomic binning, comparative biology and taxonomic classification.</title>
        <authorList>
            <person name="Goeker M."/>
        </authorList>
    </citation>
    <scope>NUCLEOTIDE SEQUENCE [LARGE SCALE GENOMIC DNA]</scope>
    <source>
        <strain evidence="12 13">DSM 11275</strain>
    </source>
</reference>
<comment type="subcellular location">
    <subcellularLocation>
        <location evidence="1 9">Cell membrane</location>
        <topology evidence="1 9">Multi-pass membrane protein</topology>
    </subcellularLocation>
</comment>
<keyword evidence="6 9" id="KW-0812">Transmembrane</keyword>
<evidence type="ECO:0000256" key="10">
    <source>
        <dbReference type="SAM" id="MobiDB-lite"/>
    </source>
</evidence>
<feature type="transmembrane region" description="Helical" evidence="9">
    <location>
        <begin position="83"/>
        <end position="107"/>
    </location>
</feature>
<proteinExistence type="inferred from homology"/>
<evidence type="ECO:0000256" key="5">
    <source>
        <dbReference type="ARBA" id="ARBA00022592"/>
    </source>
</evidence>
<dbReference type="Gene3D" id="1.10.3720.10">
    <property type="entry name" value="MetI-like"/>
    <property type="match status" value="1"/>
</dbReference>
<keyword evidence="13" id="KW-1185">Reference proteome</keyword>
<dbReference type="Pfam" id="PF00528">
    <property type="entry name" value="BPD_transp_1"/>
    <property type="match status" value="1"/>
</dbReference>
<protein>
    <submittedName>
        <fullName evidence="12">Phosphate transport system permease protein</fullName>
    </submittedName>
</protein>
<evidence type="ECO:0000256" key="7">
    <source>
        <dbReference type="ARBA" id="ARBA00022989"/>
    </source>
</evidence>
<feature type="transmembrane region" description="Helical" evidence="9">
    <location>
        <begin position="39"/>
        <end position="62"/>
    </location>
</feature>
<feature type="transmembrane region" description="Helical" evidence="9">
    <location>
        <begin position="127"/>
        <end position="151"/>
    </location>
</feature>
<comment type="similarity">
    <text evidence="2">Belongs to the binding-protein-dependent transport system permease family. CysTW subfamily.</text>
</comment>
<dbReference type="RefSeq" id="WP_183718695.1">
    <property type="nucleotide sequence ID" value="NZ_JACHGO010000003.1"/>
</dbReference>
<name>A0A7W8C121_9BACT</name>
<dbReference type="PANTHER" id="PTHR30425:SF1">
    <property type="entry name" value="PHOSPHATE TRANSPORT SYSTEM PERMEASE PROTEIN PSTC"/>
    <property type="match status" value="1"/>
</dbReference>
<dbReference type="InterPro" id="IPR035906">
    <property type="entry name" value="MetI-like_sf"/>
</dbReference>
<dbReference type="InterPro" id="IPR051124">
    <property type="entry name" value="Phosphate_Transport_Permease"/>
</dbReference>
<dbReference type="EMBL" id="JACHGO010000003">
    <property type="protein sequence ID" value="MBB5143311.1"/>
    <property type="molecule type" value="Genomic_DNA"/>
</dbReference>
<dbReference type="SUPFAM" id="SSF161098">
    <property type="entry name" value="MetI-like"/>
    <property type="match status" value="1"/>
</dbReference>
<comment type="caution">
    <text evidence="12">The sequence shown here is derived from an EMBL/GenBank/DDBJ whole genome shotgun (WGS) entry which is preliminary data.</text>
</comment>
<gene>
    <name evidence="12" type="ORF">HNQ38_001399</name>
</gene>
<dbReference type="GO" id="GO:0006817">
    <property type="term" value="P:phosphate ion transport"/>
    <property type="evidence" value="ECO:0007669"/>
    <property type="project" value="UniProtKB-KW"/>
</dbReference>
<keyword evidence="7 9" id="KW-1133">Transmembrane helix</keyword>